<evidence type="ECO:0000313" key="13">
    <source>
        <dbReference type="EMBL" id="HIX59408.1"/>
    </source>
</evidence>
<dbReference type="PANTHER" id="PTHR46494:SF1">
    <property type="entry name" value="CORA FAMILY METAL ION TRANSPORTER (EUROFUNG)"/>
    <property type="match status" value="1"/>
</dbReference>
<evidence type="ECO:0000256" key="5">
    <source>
        <dbReference type="ARBA" id="ARBA00022692"/>
    </source>
</evidence>
<dbReference type="CDD" id="cd12826">
    <property type="entry name" value="EcCorA_ZntB-like_u1"/>
    <property type="match status" value="1"/>
</dbReference>
<dbReference type="SUPFAM" id="SSF144083">
    <property type="entry name" value="Magnesium transport protein CorA, transmembrane region"/>
    <property type="match status" value="1"/>
</dbReference>
<dbReference type="AlphaFoldDB" id="A0A9D2B343"/>
<dbReference type="GO" id="GO:0000287">
    <property type="term" value="F:magnesium ion binding"/>
    <property type="evidence" value="ECO:0007669"/>
    <property type="project" value="TreeGrafter"/>
</dbReference>
<evidence type="ECO:0000256" key="2">
    <source>
        <dbReference type="ARBA" id="ARBA00009765"/>
    </source>
</evidence>
<name>A0A9D2B343_9FIRM</name>
<feature type="transmembrane region" description="Helical" evidence="12">
    <location>
        <begin position="276"/>
        <end position="296"/>
    </location>
</feature>
<keyword evidence="6" id="KW-0460">Magnesium</keyword>
<keyword evidence="7 12" id="KW-1133">Transmembrane helix</keyword>
<comment type="caution">
    <text evidence="13">The sequence shown here is derived from an EMBL/GenBank/DDBJ whole genome shotgun (WGS) entry which is preliminary data.</text>
</comment>
<evidence type="ECO:0000256" key="6">
    <source>
        <dbReference type="ARBA" id="ARBA00022842"/>
    </source>
</evidence>
<comment type="similarity">
    <text evidence="2">Belongs to the CorA metal ion transporter (MIT) (TC 1.A.35) family.</text>
</comment>
<comment type="function">
    <text evidence="11">Mediates influx of magnesium ions. Alternates between open and closed states. Activated by low cytoplasmic Mg(2+) levels. Inactive when cytoplasmic Mg(2+) levels are high.</text>
</comment>
<keyword evidence="8" id="KW-0406">Ion transport</keyword>
<sequence>MKNSDYSQTFSPTSFQGQKIHLCMIREPGELSSISHPRELEPEELNACSHSRFCKVEAHPDFLLGTIRLPSHKEQPKSLCLVYVIWQEHLLILDASGHTREFWETFQQKNAKPCPGIGQLFHDFLSHMISGDLPHLEDLEQEISVLENQVLDGKLEHFHQRLLRYRREITALVHYYSQMADMVDTLRQNESHFFSQEELRLLNLLETRLVRLKEETYLLREYALQIREVYQAQLDLRQNSIMQTLTMVTTLCLPLSLITGWYGMNFSHMPELSWRYGYPFIIILSIAIVTFCIWLFKKKKYW</sequence>
<dbReference type="GO" id="GO:0015095">
    <property type="term" value="F:magnesium ion transmembrane transporter activity"/>
    <property type="evidence" value="ECO:0007669"/>
    <property type="project" value="TreeGrafter"/>
</dbReference>
<feature type="transmembrane region" description="Helical" evidence="12">
    <location>
        <begin position="245"/>
        <end position="264"/>
    </location>
</feature>
<reference evidence="13" key="2">
    <citation type="submission" date="2021-04" db="EMBL/GenBank/DDBJ databases">
        <authorList>
            <person name="Gilroy R."/>
        </authorList>
    </citation>
    <scope>NUCLEOTIDE SEQUENCE</scope>
    <source>
        <strain evidence="13">ChiSjej1B19-8411</strain>
    </source>
</reference>
<evidence type="ECO:0000256" key="9">
    <source>
        <dbReference type="ARBA" id="ARBA00023136"/>
    </source>
</evidence>
<gene>
    <name evidence="13" type="ORF">IAA45_06820</name>
</gene>
<dbReference type="InterPro" id="IPR045861">
    <property type="entry name" value="CorA_cytoplasmic_dom"/>
</dbReference>
<dbReference type="PANTHER" id="PTHR46494">
    <property type="entry name" value="CORA FAMILY METAL ION TRANSPORTER (EUROFUNG)"/>
    <property type="match status" value="1"/>
</dbReference>
<keyword evidence="3" id="KW-0813">Transport</keyword>
<dbReference type="InterPro" id="IPR002523">
    <property type="entry name" value="MgTranspt_CorA/ZnTranspt_ZntB"/>
</dbReference>
<reference evidence="13" key="1">
    <citation type="journal article" date="2021" name="PeerJ">
        <title>Extensive microbial diversity within the chicken gut microbiome revealed by metagenomics and culture.</title>
        <authorList>
            <person name="Gilroy R."/>
            <person name="Ravi A."/>
            <person name="Getino M."/>
            <person name="Pursley I."/>
            <person name="Horton D.L."/>
            <person name="Alikhan N.F."/>
            <person name="Baker D."/>
            <person name="Gharbi K."/>
            <person name="Hall N."/>
            <person name="Watson M."/>
            <person name="Adriaenssens E.M."/>
            <person name="Foster-Nyarko E."/>
            <person name="Jarju S."/>
            <person name="Secka A."/>
            <person name="Antonio M."/>
            <person name="Oren A."/>
            <person name="Chaudhuri R.R."/>
            <person name="La Ragione R."/>
            <person name="Hildebrand F."/>
            <person name="Pallen M.J."/>
        </authorList>
    </citation>
    <scope>NUCLEOTIDE SEQUENCE</scope>
    <source>
        <strain evidence="13">ChiSjej1B19-8411</strain>
    </source>
</reference>
<dbReference type="GO" id="GO:0005886">
    <property type="term" value="C:plasma membrane"/>
    <property type="evidence" value="ECO:0007669"/>
    <property type="project" value="UniProtKB-SubCell"/>
</dbReference>
<keyword evidence="5 12" id="KW-0812">Transmembrane</keyword>
<evidence type="ECO:0000313" key="14">
    <source>
        <dbReference type="Proteomes" id="UP000886817"/>
    </source>
</evidence>
<dbReference type="SUPFAM" id="SSF143865">
    <property type="entry name" value="CorA soluble domain-like"/>
    <property type="match status" value="1"/>
</dbReference>
<comment type="subcellular location">
    <subcellularLocation>
        <location evidence="1">Cell membrane</location>
        <topology evidence="1">Multi-pass membrane protein</topology>
    </subcellularLocation>
</comment>
<comment type="catalytic activity">
    <reaction evidence="10">
        <text>Mg(2+)(in) = Mg(2+)(out)</text>
        <dbReference type="Rhea" id="RHEA:29827"/>
        <dbReference type="ChEBI" id="CHEBI:18420"/>
    </reaction>
</comment>
<evidence type="ECO:0000256" key="12">
    <source>
        <dbReference type="SAM" id="Phobius"/>
    </source>
</evidence>
<evidence type="ECO:0000256" key="3">
    <source>
        <dbReference type="ARBA" id="ARBA00022448"/>
    </source>
</evidence>
<dbReference type="Pfam" id="PF01544">
    <property type="entry name" value="CorA"/>
    <property type="match status" value="1"/>
</dbReference>
<dbReference type="FunFam" id="1.20.58.340:FF:000004">
    <property type="entry name" value="Magnesium transport protein CorA"/>
    <property type="match status" value="1"/>
</dbReference>
<dbReference type="GO" id="GO:0050897">
    <property type="term" value="F:cobalt ion binding"/>
    <property type="evidence" value="ECO:0007669"/>
    <property type="project" value="TreeGrafter"/>
</dbReference>
<evidence type="ECO:0000256" key="4">
    <source>
        <dbReference type="ARBA" id="ARBA00022475"/>
    </source>
</evidence>
<dbReference type="Gene3D" id="1.20.58.340">
    <property type="entry name" value="Magnesium transport protein CorA, transmembrane region"/>
    <property type="match status" value="2"/>
</dbReference>
<dbReference type="InterPro" id="IPR045863">
    <property type="entry name" value="CorA_TM1_TM2"/>
</dbReference>
<keyword evidence="9 12" id="KW-0472">Membrane</keyword>
<evidence type="ECO:0000256" key="1">
    <source>
        <dbReference type="ARBA" id="ARBA00004651"/>
    </source>
</evidence>
<dbReference type="EMBL" id="DXEX01000150">
    <property type="protein sequence ID" value="HIX59408.1"/>
    <property type="molecule type" value="Genomic_DNA"/>
</dbReference>
<evidence type="ECO:0000256" key="10">
    <source>
        <dbReference type="ARBA" id="ARBA00034269"/>
    </source>
</evidence>
<dbReference type="GO" id="GO:0015087">
    <property type="term" value="F:cobalt ion transmembrane transporter activity"/>
    <property type="evidence" value="ECO:0007669"/>
    <property type="project" value="TreeGrafter"/>
</dbReference>
<evidence type="ECO:0000256" key="7">
    <source>
        <dbReference type="ARBA" id="ARBA00022989"/>
    </source>
</evidence>
<keyword evidence="4" id="KW-1003">Cell membrane</keyword>
<organism evidence="13 14">
    <name type="scientific">Candidatus Blautia gallistercoris</name>
    <dbReference type="NCBI Taxonomy" id="2838490"/>
    <lineage>
        <taxon>Bacteria</taxon>
        <taxon>Bacillati</taxon>
        <taxon>Bacillota</taxon>
        <taxon>Clostridia</taxon>
        <taxon>Lachnospirales</taxon>
        <taxon>Lachnospiraceae</taxon>
        <taxon>Blautia</taxon>
    </lineage>
</organism>
<dbReference type="Proteomes" id="UP000886817">
    <property type="component" value="Unassembled WGS sequence"/>
</dbReference>
<evidence type="ECO:0000256" key="8">
    <source>
        <dbReference type="ARBA" id="ARBA00023065"/>
    </source>
</evidence>
<evidence type="ECO:0000256" key="11">
    <source>
        <dbReference type="ARBA" id="ARBA00045497"/>
    </source>
</evidence>
<protein>
    <submittedName>
        <fullName evidence="13">Cobalt transporter</fullName>
    </submittedName>
</protein>
<accession>A0A9D2B343</accession>
<proteinExistence type="inferred from homology"/>